<comment type="caution">
    <text evidence="1">The sequence shown here is derived from an EMBL/GenBank/DDBJ whole genome shotgun (WGS) entry which is preliminary data.</text>
</comment>
<evidence type="ECO:0000313" key="1">
    <source>
        <dbReference type="EMBL" id="KAB2632521.1"/>
    </source>
</evidence>
<reference evidence="1 2" key="3">
    <citation type="submission" date="2019-11" db="EMBL/GenBank/DDBJ databases">
        <title>A de novo genome assembly of a pear dwarfing rootstock.</title>
        <authorList>
            <person name="Wang F."/>
            <person name="Wang J."/>
            <person name="Li S."/>
            <person name="Zhang Y."/>
            <person name="Fang M."/>
            <person name="Ma L."/>
            <person name="Zhao Y."/>
            <person name="Jiang S."/>
        </authorList>
    </citation>
    <scope>NUCLEOTIDE SEQUENCE [LARGE SCALE GENOMIC DNA]</scope>
    <source>
        <strain evidence="1">S2</strain>
        <tissue evidence="1">Leaf</tissue>
    </source>
</reference>
<protein>
    <submittedName>
        <fullName evidence="1">Uncharacterized protein</fullName>
    </submittedName>
</protein>
<proteinExistence type="predicted"/>
<name>A0A5N5I221_9ROSA</name>
<reference evidence="1 2" key="1">
    <citation type="submission" date="2019-09" db="EMBL/GenBank/DDBJ databases">
        <authorList>
            <person name="Ou C."/>
        </authorList>
    </citation>
    <scope>NUCLEOTIDE SEQUENCE [LARGE SCALE GENOMIC DNA]</scope>
    <source>
        <strain evidence="1">S2</strain>
        <tissue evidence="1">Leaf</tissue>
    </source>
</reference>
<dbReference type="Proteomes" id="UP000327157">
    <property type="component" value="Chromosome 6"/>
</dbReference>
<gene>
    <name evidence="1" type="ORF">D8674_028768</name>
</gene>
<sequence>MMRKTMELRVSNLETVFDEFKNEIKITQGLILLQLQSLVAKCNGGSLGESSEATLDDPHLQEGMNPNFGPDSQCLNLVPNLWRPFIKMVSCISILKSNKIVLMLQSFHKEKIRAQEKAYEFFLNFVQDTSPRLVLAYDSY</sequence>
<organism evidence="1 2">
    <name type="scientific">Pyrus ussuriensis x Pyrus communis</name>
    <dbReference type="NCBI Taxonomy" id="2448454"/>
    <lineage>
        <taxon>Eukaryota</taxon>
        <taxon>Viridiplantae</taxon>
        <taxon>Streptophyta</taxon>
        <taxon>Embryophyta</taxon>
        <taxon>Tracheophyta</taxon>
        <taxon>Spermatophyta</taxon>
        <taxon>Magnoliopsida</taxon>
        <taxon>eudicotyledons</taxon>
        <taxon>Gunneridae</taxon>
        <taxon>Pentapetalae</taxon>
        <taxon>rosids</taxon>
        <taxon>fabids</taxon>
        <taxon>Rosales</taxon>
        <taxon>Rosaceae</taxon>
        <taxon>Amygdaloideae</taxon>
        <taxon>Maleae</taxon>
        <taxon>Pyrus</taxon>
    </lineage>
</organism>
<dbReference type="EMBL" id="SMOL01000120">
    <property type="protein sequence ID" value="KAB2632521.1"/>
    <property type="molecule type" value="Genomic_DNA"/>
</dbReference>
<keyword evidence="2" id="KW-1185">Reference proteome</keyword>
<evidence type="ECO:0000313" key="2">
    <source>
        <dbReference type="Proteomes" id="UP000327157"/>
    </source>
</evidence>
<reference evidence="2" key="2">
    <citation type="submission" date="2019-10" db="EMBL/GenBank/DDBJ databases">
        <title>A de novo genome assembly of a pear dwarfing rootstock.</title>
        <authorList>
            <person name="Wang F."/>
            <person name="Wang J."/>
            <person name="Li S."/>
            <person name="Zhang Y."/>
            <person name="Fang M."/>
            <person name="Ma L."/>
            <person name="Zhao Y."/>
            <person name="Jiang S."/>
        </authorList>
    </citation>
    <scope>NUCLEOTIDE SEQUENCE [LARGE SCALE GENOMIC DNA]</scope>
</reference>
<dbReference type="AlphaFoldDB" id="A0A5N5I221"/>
<accession>A0A5N5I221</accession>